<proteinExistence type="predicted"/>
<gene>
    <name evidence="2" type="ORF">ACFP1H_02970</name>
</gene>
<sequence length="57" mass="6489">MVISFPPKSAPSSIVKAFKGGSWFIQFPQTKKSLWGRHLWSLSFFMSTLGNTLQKKQ</sequence>
<organism evidence="2 3">
    <name type="scientific">Secundilactobacillus hailunensis</name>
    <dbReference type="NCBI Taxonomy" id="2559923"/>
    <lineage>
        <taxon>Bacteria</taxon>
        <taxon>Bacillati</taxon>
        <taxon>Bacillota</taxon>
        <taxon>Bacilli</taxon>
        <taxon>Lactobacillales</taxon>
        <taxon>Lactobacillaceae</taxon>
        <taxon>Secundilactobacillus</taxon>
    </lineage>
</organism>
<protein>
    <submittedName>
        <fullName evidence="2">Transposase</fullName>
    </submittedName>
</protein>
<name>A0ABW1T868_9LACO</name>
<dbReference type="InterPro" id="IPR036515">
    <property type="entry name" value="Transposase_17_sf"/>
</dbReference>
<accession>A0ABW1T868</accession>
<reference evidence="3" key="1">
    <citation type="journal article" date="2019" name="Int. J. Syst. Evol. Microbiol.">
        <title>The Global Catalogue of Microorganisms (GCM) 10K type strain sequencing project: providing services to taxonomists for standard genome sequencing and annotation.</title>
        <authorList>
            <consortium name="The Broad Institute Genomics Platform"/>
            <consortium name="The Broad Institute Genome Sequencing Center for Infectious Disease"/>
            <person name="Wu L."/>
            <person name="Ma J."/>
        </authorList>
    </citation>
    <scope>NUCLEOTIDE SEQUENCE [LARGE SCALE GENOMIC DNA]</scope>
    <source>
        <strain evidence="3">CCM 8950</strain>
    </source>
</reference>
<keyword evidence="3" id="KW-1185">Reference proteome</keyword>
<dbReference type="Gene3D" id="3.30.70.1290">
    <property type="entry name" value="Transposase IS200-like"/>
    <property type="match status" value="1"/>
</dbReference>
<dbReference type="EMBL" id="JBHSSA010000031">
    <property type="protein sequence ID" value="MFC6253563.1"/>
    <property type="molecule type" value="Genomic_DNA"/>
</dbReference>
<feature type="domain" description="Transposase IS200-like" evidence="1">
    <location>
        <begin position="1"/>
        <end position="52"/>
    </location>
</feature>
<dbReference type="Pfam" id="PF01797">
    <property type="entry name" value="Y1_Tnp"/>
    <property type="match status" value="1"/>
</dbReference>
<comment type="caution">
    <text evidence="2">The sequence shown here is derived from an EMBL/GenBank/DDBJ whole genome shotgun (WGS) entry which is preliminary data.</text>
</comment>
<dbReference type="SUPFAM" id="SSF143422">
    <property type="entry name" value="Transposase IS200-like"/>
    <property type="match status" value="1"/>
</dbReference>
<evidence type="ECO:0000259" key="1">
    <source>
        <dbReference type="Pfam" id="PF01797"/>
    </source>
</evidence>
<dbReference type="Proteomes" id="UP001596190">
    <property type="component" value="Unassembled WGS sequence"/>
</dbReference>
<evidence type="ECO:0000313" key="2">
    <source>
        <dbReference type="EMBL" id="MFC6253563.1"/>
    </source>
</evidence>
<evidence type="ECO:0000313" key="3">
    <source>
        <dbReference type="Proteomes" id="UP001596190"/>
    </source>
</evidence>
<dbReference type="InterPro" id="IPR002686">
    <property type="entry name" value="Transposase_17"/>
</dbReference>
<dbReference type="RefSeq" id="WP_137630067.1">
    <property type="nucleotide sequence ID" value="NZ_BJDO01000003.1"/>
</dbReference>